<dbReference type="AlphaFoldDB" id="A0A6V8KX73"/>
<evidence type="ECO:0000313" key="2">
    <source>
        <dbReference type="Proteomes" id="UP000482960"/>
    </source>
</evidence>
<dbReference type="Proteomes" id="UP000482960">
    <property type="component" value="Unassembled WGS sequence"/>
</dbReference>
<comment type="caution">
    <text evidence="1">The sequence shown here is derived from an EMBL/GenBank/DDBJ whole genome shotgun (WGS) entry which is preliminary data.</text>
</comment>
<gene>
    <name evidence="1" type="ORF">Prum_000790</name>
</gene>
<evidence type="ECO:0000313" key="1">
    <source>
        <dbReference type="EMBL" id="GFJ86437.1"/>
    </source>
</evidence>
<accession>A0A6V8KX73</accession>
<sequence>MTGSSTPEPGGFRTSATAGETQGAFGYARTFVAGYQSCTMISRVRWAGTHGSGRDESTRCSETVPMRWARWGRAG</sequence>
<proteinExistence type="predicted"/>
<organism evidence="1 2">
    <name type="scientific">Phytohabitans rumicis</name>
    <dbReference type="NCBI Taxonomy" id="1076125"/>
    <lineage>
        <taxon>Bacteria</taxon>
        <taxon>Bacillati</taxon>
        <taxon>Actinomycetota</taxon>
        <taxon>Actinomycetes</taxon>
        <taxon>Micromonosporales</taxon>
        <taxon>Micromonosporaceae</taxon>
    </lineage>
</organism>
<name>A0A6V8KX73_9ACTN</name>
<dbReference type="EMBL" id="BLPG01000001">
    <property type="protein sequence ID" value="GFJ86437.1"/>
    <property type="molecule type" value="Genomic_DNA"/>
</dbReference>
<reference evidence="1 2" key="1">
    <citation type="submission" date="2020-03" db="EMBL/GenBank/DDBJ databases">
        <title>Whole genome shotgun sequence of Phytohabitans rumicis NBRC 108638.</title>
        <authorList>
            <person name="Komaki H."/>
            <person name="Tamura T."/>
        </authorList>
    </citation>
    <scope>NUCLEOTIDE SEQUENCE [LARGE SCALE GENOMIC DNA]</scope>
    <source>
        <strain evidence="1 2">NBRC 108638</strain>
    </source>
</reference>
<keyword evidence="2" id="KW-1185">Reference proteome</keyword>
<protein>
    <submittedName>
        <fullName evidence="1">Uncharacterized protein</fullName>
    </submittedName>
</protein>
<reference evidence="1 2" key="2">
    <citation type="submission" date="2020-03" db="EMBL/GenBank/DDBJ databases">
        <authorList>
            <person name="Ichikawa N."/>
            <person name="Kimura A."/>
            <person name="Kitahashi Y."/>
            <person name="Uohara A."/>
        </authorList>
    </citation>
    <scope>NUCLEOTIDE SEQUENCE [LARGE SCALE GENOMIC DNA]</scope>
    <source>
        <strain evidence="1 2">NBRC 108638</strain>
    </source>
</reference>